<name>A0A0E3EQ76_9CAUD</name>
<gene>
    <name evidence="2" type="ORF">Syn7803C43_80</name>
    <name evidence="3" type="ORF">Syn7803C98_80</name>
    <name evidence="4" type="ORF">Syn7803US88_80</name>
</gene>
<dbReference type="Proteomes" id="UP000185279">
    <property type="component" value="Segment"/>
</dbReference>
<feature type="domain" description="YHYH" evidence="1">
    <location>
        <begin position="501"/>
        <end position="579"/>
    </location>
</feature>
<protein>
    <recommendedName>
        <fullName evidence="1">YHYH domain-containing protein</fullName>
    </recommendedName>
</protein>
<evidence type="ECO:0000259" key="1">
    <source>
        <dbReference type="Pfam" id="PF14240"/>
    </source>
</evidence>
<dbReference type="EMBL" id="KJ019027">
    <property type="protein sequence ID" value="AIX14475.1"/>
    <property type="molecule type" value="Genomic_DNA"/>
</dbReference>
<evidence type="ECO:0000313" key="3">
    <source>
        <dbReference type="EMBL" id="AIX22848.1"/>
    </source>
</evidence>
<dbReference type="InterPro" id="IPR025924">
    <property type="entry name" value="YHYH_dom"/>
</dbReference>
<dbReference type="RefSeq" id="YP_007001808.1">
    <property type="nucleotide sequence ID" value="NC_019444.1"/>
</dbReference>
<dbReference type="Proteomes" id="UP000185278">
    <property type="component" value="Segment"/>
</dbReference>
<organism evidence="2 6">
    <name type="scientific">Synechococcus phage ACG-2014c</name>
    <dbReference type="NCBI Taxonomy" id="1079998"/>
    <lineage>
        <taxon>Viruses</taxon>
        <taxon>Duplodnaviria</taxon>
        <taxon>Heunggongvirae</taxon>
        <taxon>Uroviricota</taxon>
        <taxon>Caudoviricetes</taxon>
        <taxon>Pantevenvirales</taxon>
        <taxon>Kyanoviridae</taxon>
        <taxon>Namakavirus</taxon>
        <taxon>Namakavirus smbcm6</taxon>
    </lineage>
</organism>
<evidence type="ECO:0000313" key="6">
    <source>
        <dbReference type="Proteomes" id="UP000185279"/>
    </source>
</evidence>
<evidence type="ECO:0000313" key="2">
    <source>
        <dbReference type="EMBL" id="AIX14475.1"/>
    </source>
</evidence>
<evidence type="ECO:0000313" key="5">
    <source>
        <dbReference type="Proteomes" id="UP000185278"/>
    </source>
</evidence>
<evidence type="ECO:0000313" key="4">
    <source>
        <dbReference type="EMBL" id="AIX38081.1"/>
    </source>
</evidence>
<proteinExistence type="predicted"/>
<sequence>MAREIPGSGAVIEPVFNEVYGIKAVTVINGGDGYTSSDPPRLTITGCGTPVEAAVLYPIIDDDAGRIIHVRVLESGSGYDPIRVSILPSQDTPDVVNSFNPNRIWQSTPNSQTVSNFQIVENEVVDRLRIESDNNPKPALLAGIREFGNTLLTDNTYDHTIIYRAGKDVPDSGTRAFQSNKTLGIFANGTLLHTPDWGGVGGAPVNFNIDTVKHKHIKSHNEFDGVIDNSNYFYHTNKLIGQFAQKNSVFENGFIRPYTWTIKVEYGNVAIDVTSIDESIAPFEVGRQIDVITNETYAKVAKIVRDGSNNITRLYLREVNGTFANGDLLLGNTGFKCTISDDPVTLNIYYIEFGPNAQEFGPFTPGEYYPIPDNITVKRNSLIIWNQSDSSNAEGIGHPIQFSTTADGALNTGTLYYDSTGASGAPSVDYENEYQTLFLMNEDETNRIYYYCKNHRYMSGYEGDEGYMILDPANDSDPLPNNYYIGSNFLSNGLPDYSRHADGHSKIIGVAYDGYPIYGPFGYTSGRTAGLMTSSYRLKVGNEVTAGRPQQNTEGQVTYTVTVSNNKFLFNGQELDLLNLERGKEYIFNQDDSSNDGEHLFFSTTEDGWHVGSPPVIGDLDYLFSAGMRYFIDGSEVTYAVYLSAFTGATTRELRYSVLVDAPRLLYAFAYSTSGLGLRSVQDGYIMGDFVQDYIYEEGLGNLDAHNGKFAVTPEYPNGTYAYFMAEDNQQNPVYPYVVGPTFYGSPLFVDDEVPEVTQDFPSGALAEPVLNDSGAVEYVKMIRSGDGYFGPANVRILGGSGSGATASPVVQSVTGLTLLNEGTQYATSPSLIFEGGGGQGARGAAEVSTTGKITRIDVIDSGEFYQEAPYILINGGGGGGAKAVARIDQGSIVGIDVVDPGSKFTSVPSVLFTKLVNLRRKVSARQSLNSSNLYISGLLKKAEASDTTIYVSNTSAFPGSGDALLQNETISYTGKTTNSFTGVTRGVTFKYDQRVVLDTNLDNDAGTSQYKFNVGDRVIRRVESSTNKVAKVYDWNPNLKELLVTFEVDELAFIDGGIPTTEDAIVQFDAGIPTSSASGANPHTLVASDGNTITLLTVPISTLTGLDFEDDDELEGVGNGIPDLVNTGSQYENQINLDGGIAVSLYGIEETVGGQNTTLFQVGDSIKDATLPFNYATVVTAGQLSEGIPHDALINMTLGTGNGQNFSTGEIITGSESGIQATVVAWNPTDKILQVNNVVPYNTGDANIGEGGLLYKFSTNSTIVDFIVADQGINYSSVPSISVENIGDIGVVATPVMTVAGDQIESVTITTGGYGYVQTVEANVLHPTTTVTNAVGDTTGEDAVLQAVLGAEKITGQNGASFTISRIDYNTQVRSSS</sequence>
<feature type="domain" description="YHYH" evidence="1">
    <location>
        <begin position="685"/>
        <end position="729"/>
    </location>
</feature>
<accession>A0A0E3EQ76</accession>
<dbReference type="EMBL" id="KJ019064">
    <property type="protein sequence ID" value="AIX22848.1"/>
    <property type="molecule type" value="Genomic_DNA"/>
</dbReference>
<reference evidence="5 6" key="1">
    <citation type="submission" date="2013-12" db="EMBL/GenBank/DDBJ databases">
        <title>Ecological redundancy of diverse viral populations within a natural community.</title>
        <authorList>
            <person name="Gregory A.C."/>
            <person name="LaButti K."/>
            <person name="Copeland A."/>
            <person name="Woyke T."/>
            <person name="Sullivan M.B."/>
        </authorList>
    </citation>
    <scope>NUCLEOTIDE SEQUENCE [LARGE SCALE GENOMIC DNA]</scope>
    <source>
        <strain evidence="2">Syn7803C43</strain>
        <strain evidence="3">Syn7803C98</strain>
        <strain evidence="4">Syn7803US88</strain>
    </source>
</reference>
<dbReference type="Pfam" id="PF14240">
    <property type="entry name" value="YHYH"/>
    <property type="match status" value="2"/>
</dbReference>
<dbReference type="Proteomes" id="UP000185280">
    <property type="component" value="Segment"/>
</dbReference>
<dbReference type="EMBL" id="KJ019128">
    <property type="protein sequence ID" value="AIX38081.1"/>
    <property type="molecule type" value="Genomic_DNA"/>
</dbReference>